<dbReference type="GO" id="GO:0005634">
    <property type="term" value="C:nucleus"/>
    <property type="evidence" value="ECO:0007669"/>
    <property type="project" value="TreeGrafter"/>
</dbReference>
<name>A0AAU9S7G1_THLAR</name>
<evidence type="ECO:0000313" key="2">
    <source>
        <dbReference type="Proteomes" id="UP000836841"/>
    </source>
</evidence>
<dbReference type="EMBL" id="OU466860">
    <property type="protein sequence ID" value="CAH2057639.1"/>
    <property type="molecule type" value="Genomic_DNA"/>
</dbReference>
<sequence>MVRDLFSRYDEGIEMDEEGWYRVSPEEIAIKQAERCGNTIQCAEVSSSVVAIDIDPVKVAFGNEQCKTGSRNMEMDAWNPPRWLFLKNRKSEAVQVLVRMFDNSRLEDEIDIFRGREAKETRYLYGACVTDKKTILSPFRYGYLAAKFLHDIK</sequence>
<dbReference type="Proteomes" id="UP000836841">
    <property type="component" value="Chromosome 4"/>
</dbReference>
<organism evidence="1 2">
    <name type="scientific">Thlaspi arvense</name>
    <name type="common">Field penny-cress</name>
    <dbReference type="NCBI Taxonomy" id="13288"/>
    <lineage>
        <taxon>Eukaryota</taxon>
        <taxon>Viridiplantae</taxon>
        <taxon>Streptophyta</taxon>
        <taxon>Embryophyta</taxon>
        <taxon>Tracheophyta</taxon>
        <taxon>Spermatophyta</taxon>
        <taxon>Magnoliopsida</taxon>
        <taxon>eudicotyledons</taxon>
        <taxon>Gunneridae</taxon>
        <taxon>Pentapetalae</taxon>
        <taxon>rosids</taxon>
        <taxon>malvids</taxon>
        <taxon>Brassicales</taxon>
        <taxon>Brassicaceae</taxon>
        <taxon>Thlaspideae</taxon>
        <taxon>Thlaspi</taxon>
    </lineage>
</organism>
<reference evidence="1 2" key="1">
    <citation type="submission" date="2022-03" db="EMBL/GenBank/DDBJ databases">
        <authorList>
            <person name="Nunn A."/>
            <person name="Chopra R."/>
            <person name="Nunn A."/>
            <person name="Contreras Garrido A."/>
        </authorList>
    </citation>
    <scope>NUCLEOTIDE SEQUENCE [LARGE SCALE GENOMIC DNA]</scope>
</reference>
<protein>
    <submittedName>
        <fullName evidence="1">Uncharacterized protein</fullName>
    </submittedName>
</protein>
<proteinExistence type="predicted"/>
<keyword evidence="2" id="KW-1185">Reference proteome</keyword>
<dbReference type="Gene3D" id="3.40.50.150">
    <property type="entry name" value="Vaccinia Virus protein VP39"/>
    <property type="match status" value="1"/>
</dbReference>
<dbReference type="GO" id="GO:0071164">
    <property type="term" value="F:RNA cap trimethylguanosine synthase activity"/>
    <property type="evidence" value="ECO:0007669"/>
    <property type="project" value="TreeGrafter"/>
</dbReference>
<dbReference type="AlphaFoldDB" id="A0AAU9S7G1"/>
<gene>
    <name evidence="1" type="ORF">TAV2_LOCUS14166</name>
</gene>
<dbReference type="PANTHER" id="PTHR14741:SF41">
    <property type="entry name" value="TRIMETHYLGUANOSINE SYNTHASE"/>
    <property type="match status" value="1"/>
</dbReference>
<evidence type="ECO:0000313" key="1">
    <source>
        <dbReference type="EMBL" id="CAH2057639.1"/>
    </source>
</evidence>
<dbReference type="InterPro" id="IPR029063">
    <property type="entry name" value="SAM-dependent_MTases_sf"/>
</dbReference>
<dbReference type="PANTHER" id="PTHR14741">
    <property type="entry name" value="S-ADENOSYLMETHIONINE-DEPENDENT METHYLTRANSFERASE RELATED"/>
    <property type="match status" value="1"/>
</dbReference>
<accession>A0AAU9S7G1</accession>